<proteinExistence type="predicted"/>
<keyword evidence="3" id="KW-1185">Reference proteome</keyword>
<organism evidence="2 3">
    <name type="scientific">Liparis tanakae</name>
    <name type="common">Tanaka's snailfish</name>
    <dbReference type="NCBI Taxonomy" id="230148"/>
    <lineage>
        <taxon>Eukaryota</taxon>
        <taxon>Metazoa</taxon>
        <taxon>Chordata</taxon>
        <taxon>Craniata</taxon>
        <taxon>Vertebrata</taxon>
        <taxon>Euteleostomi</taxon>
        <taxon>Actinopterygii</taxon>
        <taxon>Neopterygii</taxon>
        <taxon>Teleostei</taxon>
        <taxon>Neoteleostei</taxon>
        <taxon>Acanthomorphata</taxon>
        <taxon>Eupercaria</taxon>
        <taxon>Perciformes</taxon>
        <taxon>Cottioidei</taxon>
        <taxon>Cottales</taxon>
        <taxon>Liparidae</taxon>
        <taxon>Liparis</taxon>
    </lineage>
</organism>
<feature type="region of interest" description="Disordered" evidence="1">
    <location>
        <begin position="1"/>
        <end position="63"/>
    </location>
</feature>
<name>A0A4Z2G984_9TELE</name>
<evidence type="ECO:0000256" key="1">
    <source>
        <dbReference type="SAM" id="MobiDB-lite"/>
    </source>
</evidence>
<dbReference type="AlphaFoldDB" id="A0A4Z2G984"/>
<protein>
    <submittedName>
        <fullName evidence="2">Uncharacterized protein</fullName>
    </submittedName>
</protein>
<evidence type="ECO:0000313" key="2">
    <source>
        <dbReference type="EMBL" id="TNN49092.1"/>
    </source>
</evidence>
<feature type="compositionally biased region" description="Basic residues" evidence="1">
    <location>
        <begin position="1"/>
        <end position="20"/>
    </location>
</feature>
<dbReference type="Proteomes" id="UP000314294">
    <property type="component" value="Unassembled WGS sequence"/>
</dbReference>
<feature type="region of interest" description="Disordered" evidence="1">
    <location>
        <begin position="76"/>
        <end position="100"/>
    </location>
</feature>
<comment type="caution">
    <text evidence="2">The sequence shown here is derived from an EMBL/GenBank/DDBJ whole genome shotgun (WGS) entry which is preliminary data.</text>
</comment>
<reference evidence="2 3" key="1">
    <citation type="submission" date="2019-03" db="EMBL/GenBank/DDBJ databases">
        <title>First draft genome of Liparis tanakae, snailfish: a comprehensive survey of snailfish specific genes.</title>
        <authorList>
            <person name="Kim W."/>
            <person name="Song I."/>
            <person name="Jeong J.-H."/>
            <person name="Kim D."/>
            <person name="Kim S."/>
            <person name="Ryu S."/>
            <person name="Song J.Y."/>
            <person name="Lee S.K."/>
        </authorList>
    </citation>
    <scope>NUCLEOTIDE SEQUENCE [LARGE SCALE GENOMIC DNA]</scope>
    <source>
        <tissue evidence="2">Muscle</tissue>
    </source>
</reference>
<feature type="compositionally biased region" description="Low complexity" evidence="1">
    <location>
        <begin position="52"/>
        <end position="63"/>
    </location>
</feature>
<dbReference type="EMBL" id="SRLO01000669">
    <property type="protein sequence ID" value="TNN49092.1"/>
    <property type="molecule type" value="Genomic_DNA"/>
</dbReference>
<evidence type="ECO:0000313" key="3">
    <source>
        <dbReference type="Proteomes" id="UP000314294"/>
    </source>
</evidence>
<gene>
    <name evidence="2" type="ORF">EYF80_040697</name>
</gene>
<accession>A0A4Z2G984</accession>
<sequence length="100" mass="11108">MQTSLGRRRRKRIRTPRTQRRTWEESRCHSGAPAGSGRVNQTSGREAGKSFGDGARAARPAAPVPDAMEVMDVYQRPSRAASQRELHLSGAISMPHMSRH</sequence>